<dbReference type="Proteomes" id="UP000284178">
    <property type="component" value="Unassembled WGS sequence"/>
</dbReference>
<protein>
    <submittedName>
        <fullName evidence="1">Uncharacterized protein</fullName>
    </submittedName>
</protein>
<evidence type="ECO:0000313" key="1">
    <source>
        <dbReference type="EMBL" id="RGR73427.1"/>
    </source>
</evidence>
<accession>A0A412FZ56</accession>
<dbReference type="AlphaFoldDB" id="A0A412FZ56"/>
<sequence>MLEDHEKLRFPKVCECQSRNTAGMENEADAALGKEQDFQGGSSNREDERLKVTAKAAKLLEEGCIFPLFELQ</sequence>
<organism evidence="1 2">
    <name type="scientific">Holdemania filiformis</name>
    <dbReference type="NCBI Taxonomy" id="61171"/>
    <lineage>
        <taxon>Bacteria</taxon>
        <taxon>Bacillati</taxon>
        <taxon>Bacillota</taxon>
        <taxon>Erysipelotrichia</taxon>
        <taxon>Erysipelotrichales</taxon>
        <taxon>Erysipelotrichaceae</taxon>
        <taxon>Holdemania</taxon>
    </lineage>
</organism>
<dbReference type="RefSeq" id="WP_117895188.1">
    <property type="nucleotide sequence ID" value="NZ_CABJCV010000012.1"/>
</dbReference>
<gene>
    <name evidence="1" type="ORF">DWY25_10505</name>
</gene>
<keyword evidence="2" id="KW-1185">Reference proteome</keyword>
<dbReference type="EMBL" id="QRUP01000012">
    <property type="protein sequence ID" value="RGR73427.1"/>
    <property type="molecule type" value="Genomic_DNA"/>
</dbReference>
<comment type="caution">
    <text evidence="1">The sequence shown here is derived from an EMBL/GenBank/DDBJ whole genome shotgun (WGS) entry which is preliminary data.</text>
</comment>
<dbReference type="GeneID" id="83015828"/>
<proteinExistence type="predicted"/>
<evidence type="ECO:0000313" key="2">
    <source>
        <dbReference type="Proteomes" id="UP000284178"/>
    </source>
</evidence>
<name>A0A412FZ56_9FIRM</name>
<reference evidence="1 2" key="1">
    <citation type="submission" date="2018-08" db="EMBL/GenBank/DDBJ databases">
        <title>A genome reference for cultivated species of the human gut microbiota.</title>
        <authorList>
            <person name="Zou Y."/>
            <person name="Xue W."/>
            <person name="Luo G."/>
        </authorList>
    </citation>
    <scope>NUCLEOTIDE SEQUENCE [LARGE SCALE GENOMIC DNA]</scope>
    <source>
        <strain evidence="1 2">AF24-29</strain>
    </source>
</reference>